<evidence type="ECO:0000313" key="2">
    <source>
        <dbReference type="Proteomes" id="UP001064048"/>
    </source>
</evidence>
<name>A0ACC0JQI0_CHOFU</name>
<dbReference type="EMBL" id="CM046108">
    <property type="protein sequence ID" value="KAI8426426.1"/>
    <property type="molecule type" value="Genomic_DNA"/>
</dbReference>
<sequence length="775" mass="87670">MEEETVAKELKNLVEEQRAMATLGRIYLLQGQSSTGSESTSSLKAAEKAFMKSLVLCESLNGKINKHELMDMRARLLLNIGVVQEHLGYLEKAVDCINKAVTICSNQDLYDILHQCYITEALLYSNKHKDYTKALSCLNKALEARKMCETLSSKADILCKMSDYQSAKQVLLKAWKVKTPDEEEAELIETNLKAKEWNKRKYEIRILKTLLKYQEEYYELDKMEETQNELRALGYDNFDNLDNSEDEQSSAGGNKLLVERLIAKGHPVNIRDNAGWLPLHEACIHGHLEIANILINSGANINDRGGSNCDGITPLHDAASNGHLEVVQLLLNKGAIPSLKNDLGETPLNILQKWRTKTILTKEEEVLYKNICNKIHSLIDKTNAGEVLNRSKSKTPVKPTRNETPPSTSKMTSKIRELHSPVFKKRNVIDDDSDDEMNLSQNPRNQIAFPSDDSNSNDSSDDCKTTNNKEVSGVNEYRNVISALRNRVANDSPEVDVKKSKPRSALLDANEVDDDWLEDDMGVNKNKKRKLSDPLTVVVAKKPSYDSVKDSIDSINKITEPLIDSNFNTHKSNDKQKKRTSDVIDVSTNSSDSDNFQRNENICPGFKDNRNASRELDDSKLKDSRESMRRRWKRQSTLLKAGFQRNREDCDQSSNSGSECEFTTRSVKRLTPTGTFSRKSSGENFSNFSPRKQNEGFNIMQNMNPSVMQPLNVIQPINIVQSSKNGRPMQTQILPPAAVKVQVEDKVLLISLKLDMINKLTISWLVDEVKTRYYK</sequence>
<reference evidence="1 2" key="1">
    <citation type="journal article" date="2022" name="Genome Biol. Evol.">
        <title>The Spruce Budworm Genome: Reconstructing the Evolutionary History of Antifreeze Proteins.</title>
        <authorList>
            <person name="Beliveau C."/>
            <person name="Gagne P."/>
            <person name="Picq S."/>
            <person name="Vernygora O."/>
            <person name="Keeling C.I."/>
            <person name="Pinkney K."/>
            <person name="Doucet D."/>
            <person name="Wen F."/>
            <person name="Johnston J.S."/>
            <person name="Maaroufi H."/>
            <person name="Boyle B."/>
            <person name="Laroche J."/>
            <person name="Dewar K."/>
            <person name="Juretic N."/>
            <person name="Blackburn G."/>
            <person name="Nisole A."/>
            <person name="Brunet B."/>
            <person name="Brandao M."/>
            <person name="Lumley L."/>
            <person name="Duan J."/>
            <person name="Quan G."/>
            <person name="Lucarotti C.J."/>
            <person name="Roe A.D."/>
            <person name="Sperling F.A.H."/>
            <person name="Levesque R.C."/>
            <person name="Cusson M."/>
        </authorList>
    </citation>
    <scope>NUCLEOTIDE SEQUENCE [LARGE SCALE GENOMIC DNA]</scope>
    <source>
        <strain evidence="1">Glfc:IPQL:Cfum</strain>
    </source>
</reference>
<dbReference type="Proteomes" id="UP001064048">
    <property type="component" value="Chromosome 8"/>
</dbReference>
<accession>A0ACC0JQI0</accession>
<comment type="caution">
    <text evidence="1">The sequence shown here is derived from an EMBL/GenBank/DDBJ whole genome shotgun (WGS) entry which is preliminary data.</text>
</comment>
<gene>
    <name evidence="1" type="ORF">MSG28_005269</name>
</gene>
<protein>
    <submittedName>
        <fullName evidence="1">Uncharacterized protein</fullName>
    </submittedName>
</protein>
<keyword evidence="2" id="KW-1185">Reference proteome</keyword>
<organism evidence="1 2">
    <name type="scientific">Choristoneura fumiferana</name>
    <name type="common">Spruce budworm moth</name>
    <name type="synonym">Archips fumiferana</name>
    <dbReference type="NCBI Taxonomy" id="7141"/>
    <lineage>
        <taxon>Eukaryota</taxon>
        <taxon>Metazoa</taxon>
        <taxon>Ecdysozoa</taxon>
        <taxon>Arthropoda</taxon>
        <taxon>Hexapoda</taxon>
        <taxon>Insecta</taxon>
        <taxon>Pterygota</taxon>
        <taxon>Neoptera</taxon>
        <taxon>Endopterygota</taxon>
        <taxon>Lepidoptera</taxon>
        <taxon>Glossata</taxon>
        <taxon>Ditrysia</taxon>
        <taxon>Tortricoidea</taxon>
        <taxon>Tortricidae</taxon>
        <taxon>Tortricinae</taxon>
        <taxon>Choristoneura</taxon>
    </lineage>
</organism>
<evidence type="ECO:0000313" key="1">
    <source>
        <dbReference type="EMBL" id="KAI8426426.1"/>
    </source>
</evidence>
<proteinExistence type="predicted"/>